<reference evidence="2 3" key="1">
    <citation type="submission" date="2022-09" db="EMBL/GenBank/DDBJ databases">
        <authorList>
            <person name="Palmer J.M."/>
        </authorList>
    </citation>
    <scope>NUCLEOTIDE SEQUENCE [LARGE SCALE GENOMIC DNA]</scope>
    <source>
        <strain evidence="2 3">DSM 7382</strain>
    </source>
</reference>
<evidence type="ECO:0000313" key="3">
    <source>
        <dbReference type="Proteomes" id="UP001385951"/>
    </source>
</evidence>
<dbReference type="AlphaFoldDB" id="A0AAW0GKJ9"/>
<gene>
    <name evidence="2" type="ORF">QCA50_002742</name>
</gene>
<sequence length="113" mass="12360">MESIGGPVRDSSKSPSRSRFRMRTSMTPQPSGQNFGPSRKERERSEPPPLASLATKPMFVKPPTQLSTVSEEPVRHSTVPLGSVAETRRKVSLNASSQHTRGLLMAKQGVSYP</sequence>
<feature type="region of interest" description="Disordered" evidence="1">
    <location>
        <begin position="1"/>
        <end position="59"/>
    </location>
</feature>
<protein>
    <submittedName>
        <fullName evidence="2">Uncharacterized protein</fullName>
    </submittedName>
</protein>
<comment type="caution">
    <text evidence="2">The sequence shown here is derived from an EMBL/GenBank/DDBJ whole genome shotgun (WGS) entry which is preliminary data.</text>
</comment>
<evidence type="ECO:0000313" key="2">
    <source>
        <dbReference type="EMBL" id="KAK7693176.1"/>
    </source>
</evidence>
<organism evidence="2 3">
    <name type="scientific">Cerrena zonata</name>
    <dbReference type="NCBI Taxonomy" id="2478898"/>
    <lineage>
        <taxon>Eukaryota</taxon>
        <taxon>Fungi</taxon>
        <taxon>Dikarya</taxon>
        <taxon>Basidiomycota</taxon>
        <taxon>Agaricomycotina</taxon>
        <taxon>Agaricomycetes</taxon>
        <taxon>Polyporales</taxon>
        <taxon>Cerrenaceae</taxon>
        <taxon>Cerrena</taxon>
    </lineage>
</organism>
<evidence type="ECO:0000256" key="1">
    <source>
        <dbReference type="SAM" id="MobiDB-lite"/>
    </source>
</evidence>
<accession>A0AAW0GKJ9</accession>
<keyword evidence="3" id="KW-1185">Reference proteome</keyword>
<dbReference type="EMBL" id="JASBNA010000003">
    <property type="protein sequence ID" value="KAK7693176.1"/>
    <property type="molecule type" value="Genomic_DNA"/>
</dbReference>
<proteinExistence type="predicted"/>
<dbReference type="Proteomes" id="UP001385951">
    <property type="component" value="Unassembled WGS sequence"/>
</dbReference>
<name>A0AAW0GKJ9_9APHY</name>